<keyword evidence="1" id="KW-1133">Transmembrane helix</keyword>
<proteinExistence type="predicted"/>
<evidence type="ECO:0000256" key="1">
    <source>
        <dbReference type="SAM" id="Phobius"/>
    </source>
</evidence>
<dbReference type="AlphaFoldDB" id="I0JSA7"/>
<keyword evidence="1" id="KW-0812">Transmembrane</keyword>
<dbReference type="HOGENOM" id="CLU_3118458_0_0_9"/>
<reference evidence="2 3" key="1">
    <citation type="journal article" date="2013" name="Environ. Microbiol.">
        <title>Chloride and organic osmolytes: a hybrid strategy to cope with elevated salinities by the moderately halophilic, chloride-dependent bacterium Halobacillus halophilus.</title>
        <authorList>
            <person name="Saum S.H."/>
            <person name="Pfeiffer F."/>
            <person name="Palm P."/>
            <person name="Rampp M."/>
            <person name="Schuster S.C."/>
            <person name="Muller V."/>
            <person name="Oesterhelt D."/>
        </authorList>
    </citation>
    <scope>NUCLEOTIDE SEQUENCE [LARGE SCALE GENOMIC DNA]</scope>
    <source>
        <strain evidence="3">ATCC 35676 / DSM 2266 / JCM 20832 / KCTC 3685 / LMG 17431 / NBRC 102448 / NCIMB 2269</strain>
    </source>
</reference>
<gene>
    <name evidence="2" type="ordered locus">HBHAL_4691</name>
</gene>
<accession>I0JSA7</accession>
<dbReference type="KEGG" id="hhd:HBHAL_4691"/>
<dbReference type="EMBL" id="HE717023">
    <property type="protein sequence ID" value="CCG47029.1"/>
    <property type="molecule type" value="Genomic_DNA"/>
</dbReference>
<name>I0JSA7_HALH3</name>
<evidence type="ECO:0000313" key="2">
    <source>
        <dbReference type="EMBL" id="CCG47029.1"/>
    </source>
</evidence>
<organism evidence="2 3">
    <name type="scientific">Halobacillus halophilus (strain ATCC 35676 / DSM 2266 / JCM 20832 / KCTC 3685 / LMG 17431 / NBRC 102448 / NCIMB 2269)</name>
    <name type="common">Sporosarcina halophila</name>
    <dbReference type="NCBI Taxonomy" id="866895"/>
    <lineage>
        <taxon>Bacteria</taxon>
        <taxon>Bacillati</taxon>
        <taxon>Bacillota</taxon>
        <taxon>Bacilli</taxon>
        <taxon>Bacillales</taxon>
        <taxon>Bacillaceae</taxon>
        <taxon>Halobacillus</taxon>
    </lineage>
</organism>
<evidence type="ECO:0000313" key="3">
    <source>
        <dbReference type="Proteomes" id="UP000007397"/>
    </source>
</evidence>
<sequence length="50" mass="5984">MKTFLIKHHLKLSSKHMTDQQMILPINLILILTVFPVIVRNKYCKIMEDF</sequence>
<keyword evidence="3" id="KW-1185">Reference proteome</keyword>
<dbReference type="STRING" id="866895.HBHAL_4691"/>
<feature type="transmembrane region" description="Helical" evidence="1">
    <location>
        <begin position="21"/>
        <end position="39"/>
    </location>
</feature>
<dbReference type="Proteomes" id="UP000007397">
    <property type="component" value="Chromosome"/>
</dbReference>
<protein>
    <submittedName>
        <fullName evidence="2">Uncharacterized protein</fullName>
    </submittedName>
</protein>
<keyword evidence="1" id="KW-0472">Membrane</keyword>